<protein>
    <submittedName>
        <fullName evidence="1">Uncharacterized protein</fullName>
    </submittedName>
</protein>
<accession>A0A8T0UCL9</accession>
<sequence>MCSSFFLDELRLRSRRAWQVQASRQSATSPSRPSTCGSFLRGGTVREENVNFLREDATLRC</sequence>
<evidence type="ECO:0000313" key="2">
    <source>
        <dbReference type="Proteomes" id="UP000823388"/>
    </source>
</evidence>
<dbReference type="AlphaFoldDB" id="A0A8T0UCL9"/>
<organism evidence="1 2">
    <name type="scientific">Panicum virgatum</name>
    <name type="common">Blackwell switchgrass</name>
    <dbReference type="NCBI Taxonomy" id="38727"/>
    <lineage>
        <taxon>Eukaryota</taxon>
        <taxon>Viridiplantae</taxon>
        <taxon>Streptophyta</taxon>
        <taxon>Embryophyta</taxon>
        <taxon>Tracheophyta</taxon>
        <taxon>Spermatophyta</taxon>
        <taxon>Magnoliopsida</taxon>
        <taxon>Liliopsida</taxon>
        <taxon>Poales</taxon>
        <taxon>Poaceae</taxon>
        <taxon>PACMAD clade</taxon>
        <taxon>Panicoideae</taxon>
        <taxon>Panicodae</taxon>
        <taxon>Paniceae</taxon>
        <taxon>Panicinae</taxon>
        <taxon>Panicum</taxon>
        <taxon>Panicum sect. Hiantes</taxon>
    </lineage>
</organism>
<dbReference type="Proteomes" id="UP000823388">
    <property type="component" value="Chromosome 3N"/>
</dbReference>
<keyword evidence="2" id="KW-1185">Reference proteome</keyword>
<evidence type="ECO:0000313" key="1">
    <source>
        <dbReference type="EMBL" id="KAG2619848.1"/>
    </source>
</evidence>
<name>A0A8T0UCL9_PANVG</name>
<comment type="caution">
    <text evidence="1">The sequence shown here is derived from an EMBL/GenBank/DDBJ whole genome shotgun (WGS) entry which is preliminary data.</text>
</comment>
<proteinExistence type="predicted"/>
<reference evidence="1" key="1">
    <citation type="submission" date="2020-05" db="EMBL/GenBank/DDBJ databases">
        <title>WGS assembly of Panicum virgatum.</title>
        <authorList>
            <person name="Lovell J.T."/>
            <person name="Jenkins J."/>
            <person name="Shu S."/>
            <person name="Juenger T.E."/>
            <person name="Schmutz J."/>
        </authorList>
    </citation>
    <scope>NUCLEOTIDE SEQUENCE</scope>
    <source>
        <strain evidence="1">AP13</strain>
    </source>
</reference>
<dbReference type="EMBL" id="CM029042">
    <property type="protein sequence ID" value="KAG2619848.1"/>
    <property type="molecule type" value="Genomic_DNA"/>
</dbReference>
<gene>
    <name evidence="1" type="ORF">PVAP13_3NG140401</name>
</gene>